<dbReference type="PROSITE" id="PS51257">
    <property type="entry name" value="PROKAR_LIPOPROTEIN"/>
    <property type="match status" value="1"/>
</dbReference>
<dbReference type="InterPro" id="IPR048421">
    <property type="entry name" value="YqgU_beta-prop"/>
</dbReference>
<evidence type="ECO:0000313" key="3">
    <source>
        <dbReference type="EMBL" id="TCT26964.1"/>
    </source>
</evidence>
<gene>
    <name evidence="3" type="ORF">EDD68_101324</name>
</gene>
<feature type="chain" id="PRO_5039626712" description="YqgU-like 6-bladed beta-propeller domain-containing protein" evidence="1">
    <location>
        <begin position="20"/>
        <end position="371"/>
    </location>
</feature>
<dbReference type="EMBL" id="SMAN01000001">
    <property type="protein sequence ID" value="TCT26964.1"/>
    <property type="molecule type" value="Genomic_DNA"/>
</dbReference>
<dbReference type="Proteomes" id="UP000294650">
    <property type="component" value="Unassembled WGS sequence"/>
</dbReference>
<evidence type="ECO:0000313" key="4">
    <source>
        <dbReference type="Proteomes" id="UP000294650"/>
    </source>
</evidence>
<comment type="caution">
    <text evidence="3">The sequence shown here is derived from an EMBL/GenBank/DDBJ whole genome shotgun (WGS) entry which is preliminary data.</text>
</comment>
<keyword evidence="1" id="KW-0732">Signal</keyword>
<feature type="signal peptide" evidence="1">
    <location>
        <begin position="1"/>
        <end position="19"/>
    </location>
</feature>
<dbReference type="SUPFAM" id="SSF69322">
    <property type="entry name" value="Tricorn protease domain 2"/>
    <property type="match status" value="1"/>
</dbReference>
<reference evidence="3 4" key="1">
    <citation type="submission" date="2019-03" db="EMBL/GenBank/DDBJ databases">
        <title>Genomic Encyclopedia of Type Strains, Phase IV (KMG-IV): sequencing the most valuable type-strain genomes for metagenomic binning, comparative biology and taxonomic classification.</title>
        <authorList>
            <person name="Goeker M."/>
        </authorList>
    </citation>
    <scope>NUCLEOTIDE SEQUENCE [LARGE SCALE GENOMIC DNA]</scope>
    <source>
        <strain evidence="3 4">DSM 25894</strain>
    </source>
</reference>
<sequence length="371" mass="43265">MKQCFVISVFCFVFLSACSDPSGIARHHVGHDTVLKEKGHPVSESSRLDIAPITDTLAKRIYGWFNRNWVLYERKIKEKVQVFKYHIHSGESKLFFESSYPISKIVPNEEYSYFAVESKVKDQHSIVTILDEQGNILLKKLKNATQLDFTWSPYIDDQLLMIEYNPSMTAEVILVDVNDPTKEDILDVQPYIQWFKENSLAYLEWGNEPSFHAPVYLYLLDTKLKKSLLTNISVFASSKNYFMYITGNSSQGEQLPFHFFHKDHPDDMMEFRINKLYSNSEFIWVPPFDWLPSENMFITFSPKHRGMVHDYNQGFHLVAFELESGKQKVITEMAQSPDINCSTNSSMCLIGNRYEQLINIDNKKMYDLFIN</sequence>
<feature type="domain" description="YqgU-like 6-bladed beta-propeller" evidence="2">
    <location>
        <begin position="87"/>
        <end position="351"/>
    </location>
</feature>
<dbReference type="RefSeq" id="WP_132370430.1">
    <property type="nucleotide sequence ID" value="NZ_SMAN01000001.1"/>
</dbReference>
<evidence type="ECO:0000259" key="2">
    <source>
        <dbReference type="Pfam" id="PF21101"/>
    </source>
</evidence>
<dbReference type="OrthoDB" id="2168335at2"/>
<dbReference type="AlphaFoldDB" id="A0A4R3NBX7"/>
<organism evidence="3 4">
    <name type="scientific">Melghiribacillus thermohalophilus</name>
    <dbReference type="NCBI Taxonomy" id="1324956"/>
    <lineage>
        <taxon>Bacteria</taxon>
        <taxon>Bacillati</taxon>
        <taxon>Bacillota</taxon>
        <taxon>Bacilli</taxon>
        <taxon>Bacillales</taxon>
        <taxon>Bacillaceae</taxon>
        <taxon>Melghiribacillus</taxon>
    </lineage>
</organism>
<keyword evidence="4" id="KW-1185">Reference proteome</keyword>
<name>A0A4R3NBX7_9BACI</name>
<accession>A0A4R3NBX7</accession>
<proteinExistence type="predicted"/>
<evidence type="ECO:0000256" key="1">
    <source>
        <dbReference type="SAM" id="SignalP"/>
    </source>
</evidence>
<protein>
    <recommendedName>
        <fullName evidence="2">YqgU-like 6-bladed beta-propeller domain-containing protein</fullName>
    </recommendedName>
</protein>
<dbReference type="Pfam" id="PF21101">
    <property type="entry name" value="YqgU"/>
    <property type="match status" value="1"/>
</dbReference>